<evidence type="ECO:0000313" key="1">
    <source>
        <dbReference type="EMBL" id="MFD1400027.1"/>
    </source>
</evidence>
<protein>
    <submittedName>
        <fullName evidence="1">DUF6483 family protein</fullName>
    </submittedName>
</protein>
<dbReference type="RefSeq" id="WP_204118968.1">
    <property type="nucleotide sequence ID" value="NZ_BOLV01000009.1"/>
</dbReference>
<proteinExistence type="predicted"/>
<reference evidence="2" key="1">
    <citation type="journal article" date="2019" name="Int. J. Syst. Evol. Microbiol.">
        <title>The Global Catalogue of Microorganisms (GCM) 10K type strain sequencing project: providing services to taxonomists for standard genome sequencing and annotation.</title>
        <authorList>
            <consortium name="The Broad Institute Genomics Platform"/>
            <consortium name="The Broad Institute Genome Sequencing Center for Infectious Disease"/>
            <person name="Wu L."/>
            <person name="Ma J."/>
        </authorList>
    </citation>
    <scope>NUCLEOTIDE SEQUENCE [LARGE SCALE GENOMIC DNA]</scope>
    <source>
        <strain evidence="2">CCM 9110</strain>
    </source>
</reference>
<dbReference type="Pfam" id="PF20092">
    <property type="entry name" value="DUF6483"/>
    <property type="match status" value="1"/>
</dbReference>
<sequence>MQEENDVLLRQIKSFAQGLGYMLGKAGGNPGNEIVFPQTDARVFPGQERLEQFLTVKQLPEATRFFFSQRYAMAEKDFMALGAWYFERLNALSDEALADANYSRQAVEAGLKQLALIQQEQG</sequence>
<comment type="caution">
    <text evidence="1">The sequence shown here is derived from an EMBL/GenBank/DDBJ whole genome shotgun (WGS) entry which is preliminary data.</text>
</comment>
<evidence type="ECO:0000313" key="2">
    <source>
        <dbReference type="Proteomes" id="UP001597199"/>
    </source>
</evidence>
<keyword evidence="2" id="KW-1185">Reference proteome</keyword>
<dbReference type="InterPro" id="IPR045507">
    <property type="entry name" value="DUF6483"/>
</dbReference>
<gene>
    <name evidence="1" type="ORF">ACFQ41_11965</name>
</gene>
<name>A0ABW4BLP7_9LACO</name>
<dbReference type="Proteomes" id="UP001597199">
    <property type="component" value="Unassembled WGS sequence"/>
</dbReference>
<organism evidence="1 2">
    <name type="scientific">Lacticaseibacillus suilingensis</name>
    <dbReference type="NCBI Taxonomy" id="2799577"/>
    <lineage>
        <taxon>Bacteria</taxon>
        <taxon>Bacillati</taxon>
        <taxon>Bacillota</taxon>
        <taxon>Bacilli</taxon>
        <taxon>Lactobacillales</taxon>
        <taxon>Lactobacillaceae</taxon>
        <taxon>Lacticaseibacillus</taxon>
    </lineage>
</organism>
<dbReference type="EMBL" id="JBHTOA010000046">
    <property type="protein sequence ID" value="MFD1400027.1"/>
    <property type="molecule type" value="Genomic_DNA"/>
</dbReference>
<accession>A0ABW4BLP7</accession>